<proteinExistence type="predicted"/>
<evidence type="ECO:0000256" key="1">
    <source>
        <dbReference type="SAM" id="SignalP"/>
    </source>
</evidence>
<evidence type="ECO:0000313" key="3">
    <source>
        <dbReference type="Proteomes" id="UP001500359"/>
    </source>
</evidence>
<dbReference type="Proteomes" id="UP001500359">
    <property type="component" value="Unassembled WGS sequence"/>
</dbReference>
<feature type="signal peptide" evidence="1">
    <location>
        <begin position="1"/>
        <end position="20"/>
    </location>
</feature>
<dbReference type="InterPro" id="IPR025293">
    <property type="entry name" value="YfiR/HmsC-like"/>
</dbReference>
<feature type="chain" id="PRO_5045750073" description="YfiR family protein" evidence="1">
    <location>
        <begin position="21"/>
        <end position="179"/>
    </location>
</feature>
<dbReference type="EMBL" id="BAAAFD010000004">
    <property type="protein sequence ID" value="GAA0856576.1"/>
    <property type="molecule type" value="Genomic_DNA"/>
</dbReference>
<protein>
    <recommendedName>
        <fullName evidence="4">YfiR family protein</fullName>
    </recommendedName>
</protein>
<keyword evidence="3" id="KW-1185">Reference proteome</keyword>
<keyword evidence="1" id="KW-0732">Signal</keyword>
<dbReference type="Pfam" id="PF13689">
    <property type="entry name" value="DUF4154"/>
    <property type="match status" value="1"/>
</dbReference>
<evidence type="ECO:0000313" key="2">
    <source>
        <dbReference type="EMBL" id="GAA0856576.1"/>
    </source>
</evidence>
<sequence>MKIKFVIFCMLVLLSKFALAQSNIDRGTYGLDVSIRATFMLHIVNYSRWDNPSNKQNFCLLEQDGGKYYQELVKDDFAKSAKVALNVVQINTLPEAYVQKCHYLFIDQANESDDIFQQLETANKQMVTIGESPQFVNQGGLMSLVSEYDRVKIYISRNKYKTSSVKFSARLLKFANFSG</sequence>
<name>A0ABP3WWQ1_9ALTE</name>
<organism evidence="2 3">
    <name type="scientific">Aliiglaciecola litoralis</name>
    <dbReference type="NCBI Taxonomy" id="582857"/>
    <lineage>
        <taxon>Bacteria</taxon>
        <taxon>Pseudomonadati</taxon>
        <taxon>Pseudomonadota</taxon>
        <taxon>Gammaproteobacteria</taxon>
        <taxon>Alteromonadales</taxon>
        <taxon>Alteromonadaceae</taxon>
        <taxon>Aliiglaciecola</taxon>
    </lineage>
</organism>
<accession>A0ABP3WWQ1</accession>
<dbReference type="RefSeq" id="WP_343859181.1">
    <property type="nucleotide sequence ID" value="NZ_BAAAFD010000004.1"/>
</dbReference>
<evidence type="ECO:0008006" key="4">
    <source>
        <dbReference type="Google" id="ProtNLM"/>
    </source>
</evidence>
<comment type="caution">
    <text evidence="2">The sequence shown here is derived from an EMBL/GenBank/DDBJ whole genome shotgun (WGS) entry which is preliminary data.</text>
</comment>
<reference evidence="3" key="1">
    <citation type="journal article" date="2019" name="Int. J. Syst. Evol. Microbiol.">
        <title>The Global Catalogue of Microorganisms (GCM) 10K type strain sequencing project: providing services to taxonomists for standard genome sequencing and annotation.</title>
        <authorList>
            <consortium name="The Broad Institute Genomics Platform"/>
            <consortium name="The Broad Institute Genome Sequencing Center for Infectious Disease"/>
            <person name="Wu L."/>
            <person name="Ma J."/>
        </authorList>
    </citation>
    <scope>NUCLEOTIDE SEQUENCE [LARGE SCALE GENOMIC DNA]</scope>
    <source>
        <strain evidence="3">JCM 15896</strain>
    </source>
</reference>
<gene>
    <name evidence="2" type="ORF">GCM10009114_19060</name>
</gene>